<evidence type="ECO:0000256" key="7">
    <source>
        <dbReference type="ARBA" id="ARBA00022801"/>
    </source>
</evidence>
<comment type="cofactor">
    <cofactor evidence="1">
        <name>Mg(2+)</name>
        <dbReference type="ChEBI" id="CHEBI:18420"/>
    </cofactor>
</comment>
<dbReference type="GO" id="GO:0046872">
    <property type="term" value="F:metal ion binding"/>
    <property type="evidence" value="ECO:0007669"/>
    <property type="project" value="UniProtKB-KW"/>
</dbReference>
<dbReference type="InterPro" id="IPR011320">
    <property type="entry name" value="RNase_H1_N"/>
</dbReference>
<dbReference type="FunFam" id="3.40.970.10:FF:000001">
    <property type="entry name" value="Ribonuclease H1"/>
    <property type="match status" value="1"/>
</dbReference>
<evidence type="ECO:0000313" key="12">
    <source>
        <dbReference type="EMBL" id="KAG0577888.1"/>
    </source>
</evidence>
<dbReference type="EMBL" id="CM026428">
    <property type="protein sequence ID" value="KAG0567098.1"/>
    <property type="molecule type" value="Genomic_DNA"/>
</dbReference>
<evidence type="ECO:0000256" key="5">
    <source>
        <dbReference type="ARBA" id="ARBA00022723"/>
    </source>
</evidence>
<accession>A0A8T0I5T5</accession>
<evidence type="ECO:0000256" key="9">
    <source>
        <dbReference type="SAM" id="Phobius"/>
    </source>
</evidence>
<name>A0A8T0I5T5_CERPU</name>
<dbReference type="EMBL" id="CM026425">
    <property type="protein sequence ID" value="KAG0577888.1"/>
    <property type="molecule type" value="Genomic_DNA"/>
</dbReference>
<dbReference type="Proteomes" id="UP000822688">
    <property type="component" value="Chromosome 7"/>
</dbReference>
<feature type="transmembrane region" description="Helical" evidence="9">
    <location>
        <begin position="12"/>
        <end position="33"/>
    </location>
</feature>
<dbReference type="InterPro" id="IPR037056">
    <property type="entry name" value="RNase_H1_N_sf"/>
</dbReference>
<dbReference type="Gene3D" id="3.40.970.10">
    <property type="entry name" value="Ribonuclease H1, N-terminal domain"/>
    <property type="match status" value="1"/>
</dbReference>
<keyword evidence="4" id="KW-0540">Nuclease</keyword>
<comment type="caution">
    <text evidence="12">The sequence shown here is derived from an EMBL/GenBank/DDBJ whole genome shotgun (WGS) entry which is preliminary data.</text>
</comment>
<dbReference type="Proteomes" id="UP000822688">
    <property type="component" value="Chromosome 5"/>
</dbReference>
<proteinExistence type="inferred from homology"/>
<keyword evidence="9" id="KW-1133">Transmembrane helix</keyword>
<evidence type="ECO:0000256" key="4">
    <source>
        <dbReference type="ARBA" id="ARBA00022722"/>
    </source>
</evidence>
<organism evidence="12 13">
    <name type="scientific">Ceratodon purpureus</name>
    <name type="common">Fire moss</name>
    <name type="synonym">Dicranum purpureum</name>
    <dbReference type="NCBI Taxonomy" id="3225"/>
    <lineage>
        <taxon>Eukaryota</taxon>
        <taxon>Viridiplantae</taxon>
        <taxon>Streptophyta</taxon>
        <taxon>Embryophyta</taxon>
        <taxon>Bryophyta</taxon>
        <taxon>Bryophytina</taxon>
        <taxon>Bryopsida</taxon>
        <taxon>Dicranidae</taxon>
        <taxon>Pseudoditrichales</taxon>
        <taxon>Ditrichaceae</taxon>
        <taxon>Ceratodon</taxon>
    </lineage>
</organism>
<comment type="similarity">
    <text evidence="2">Belongs to the RNase H family.</text>
</comment>
<dbReference type="Pfam" id="PF01693">
    <property type="entry name" value="Cauli_VI"/>
    <property type="match status" value="1"/>
</dbReference>
<keyword evidence="9" id="KW-0472">Membrane</keyword>
<protein>
    <recommendedName>
        <fullName evidence="3">ribonuclease H</fullName>
        <ecNumber evidence="3">3.1.26.4</ecNumber>
    </recommendedName>
</protein>
<sequence length="165" mass="18592">MDVRSSVVGSRGTWVDVILLLIWSVSATIFFIVREIFEAVDRWVVRRWRRVAEVEGIVEEERDESSAERRPSVSSGGKYKSRVAEECSSSIGMTPGKGIRVFPIDPSVVGRNKAGFNSKFYAVRRGRVTGIFLSWEDCNLQVCRFRGAEFKSFGTLEEATVYLLG</sequence>
<evidence type="ECO:0000256" key="1">
    <source>
        <dbReference type="ARBA" id="ARBA00001946"/>
    </source>
</evidence>
<dbReference type="AlphaFoldDB" id="A0A8T0I5T5"/>
<keyword evidence="13" id="KW-1185">Reference proteome</keyword>
<keyword evidence="8" id="KW-0460">Magnesium</keyword>
<gene>
    <name evidence="12" type="ORF">KC19_5G189100</name>
    <name evidence="11" type="ORF">KC19_7G109800</name>
</gene>
<evidence type="ECO:0000256" key="8">
    <source>
        <dbReference type="ARBA" id="ARBA00022842"/>
    </source>
</evidence>
<evidence type="ECO:0000313" key="11">
    <source>
        <dbReference type="EMBL" id="KAG0567098.1"/>
    </source>
</evidence>
<keyword evidence="5" id="KW-0479">Metal-binding</keyword>
<keyword evidence="9" id="KW-0812">Transmembrane</keyword>
<dbReference type="InterPro" id="IPR009027">
    <property type="entry name" value="Ribosomal_bL9/RNase_H1_N"/>
</dbReference>
<evidence type="ECO:0000256" key="6">
    <source>
        <dbReference type="ARBA" id="ARBA00022759"/>
    </source>
</evidence>
<evidence type="ECO:0000259" key="10">
    <source>
        <dbReference type="Pfam" id="PF01693"/>
    </source>
</evidence>
<evidence type="ECO:0000313" key="13">
    <source>
        <dbReference type="Proteomes" id="UP000822688"/>
    </source>
</evidence>
<feature type="domain" description="Ribonuclease H1 N-terminal" evidence="10">
    <location>
        <begin position="119"/>
        <end position="160"/>
    </location>
</feature>
<dbReference type="GO" id="GO:0004523">
    <property type="term" value="F:RNA-DNA hybrid ribonuclease activity"/>
    <property type="evidence" value="ECO:0007669"/>
    <property type="project" value="UniProtKB-EC"/>
</dbReference>
<keyword evidence="7" id="KW-0378">Hydrolase</keyword>
<keyword evidence="6" id="KW-0255">Endonuclease</keyword>
<evidence type="ECO:0000256" key="2">
    <source>
        <dbReference type="ARBA" id="ARBA00005300"/>
    </source>
</evidence>
<dbReference type="SUPFAM" id="SSF55658">
    <property type="entry name" value="L9 N-domain-like"/>
    <property type="match status" value="1"/>
</dbReference>
<reference evidence="12" key="1">
    <citation type="submission" date="2020-06" db="EMBL/GenBank/DDBJ databases">
        <title>WGS assembly of Ceratodon purpureus strain R40.</title>
        <authorList>
            <person name="Carey S.B."/>
            <person name="Jenkins J."/>
            <person name="Shu S."/>
            <person name="Lovell J.T."/>
            <person name="Sreedasyam A."/>
            <person name="Maumus F."/>
            <person name="Tiley G.P."/>
            <person name="Fernandez-Pozo N."/>
            <person name="Barry K."/>
            <person name="Chen C."/>
            <person name="Wang M."/>
            <person name="Lipzen A."/>
            <person name="Daum C."/>
            <person name="Saski C.A."/>
            <person name="Payton A.C."/>
            <person name="Mcbreen J.C."/>
            <person name="Conrad R.E."/>
            <person name="Kollar L.M."/>
            <person name="Olsson S."/>
            <person name="Huttunen S."/>
            <person name="Landis J.B."/>
            <person name="Wickett N.J."/>
            <person name="Johnson M.G."/>
            <person name="Rensing S.A."/>
            <person name="Grimwood J."/>
            <person name="Schmutz J."/>
            <person name="Mcdaniel S.F."/>
        </authorList>
    </citation>
    <scope>NUCLEOTIDE SEQUENCE</scope>
    <source>
        <strain evidence="12">R40</strain>
    </source>
</reference>
<dbReference type="EC" id="3.1.26.4" evidence="3"/>
<evidence type="ECO:0000256" key="3">
    <source>
        <dbReference type="ARBA" id="ARBA00012180"/>
    </source>
</evidence>